<proteinExistence type="predicted"/>
<evidence type="ECO:0000313" key="2">
    <source>
        <dbReference type="Proteomes" id="UP001159915"/>
    </source>
</evidence>
<dbReference type="EMBL" id="JAOCBE010000001">
    <property type="protein sequence ID" value="MDH0970504.1"/>
    <property type="molecule type" value="Genomic_DNA"/>
</dbReference>
<evidence type="ECO:0000313" key="1">
    <source>
        <dbReference type="EMBL" id="MDH0970504.1"/>
    </source>
</evidence>
<protein>
    <submittedName>
        <fullName evidence="1">Uncharacterized protein</fullName>
    </submittedName>
</protein>
<dbReference type="Proteomes" id="UP001159915">
    <property type="component" value="Unassembled WGS sequence"/>
</dbReference>
<comment type="caution">
    <text evidence="1">The sequence shown here is derived from an EMBL/GenBank/DDBJ whole genome shotgun (WGS) entry which is preliminary data.</text>
</comment>
<reference evidence="1" key="1">
    <citation type="submission" date="2022-09" db="EMBL/GenBank/DDBJ databases">
        <title>Intensive care unit water sources are persistently colonized with multi-drug resistant bacteria and are the site of extensive horizontal gene transfer of antibiotic resistance genes.</title>
        <authorList>
            <person name="Diorio-Toth L."/>
        </authorList>
    </citation>
    <scope>NUCLEOTIDE SEQUENCE</scope>
    <source>
        <strain evidence="1">GD03920</strain>
    </source>
</reference>
<name>A0AA42SNJ6_ACIJO</name>
<gene>
    <name evidence="1" type="ORF">N5C10_15100</name>
</gene>
<accession>A0AA42SNJ6</accession>
<organism evidence="1 2">
    <name type="scientific">Acinetobacter johnsonii</name>
    <dbReference type="NCBI Taxonomy" id="40214"/>
    <lineage>
        <taxon>Bacteria</taxon>
        <taxon>Pseudomonadati</taxon>
        <taxon>Pseudomonadota</taxon>
        <taxon>Gammaproteobacteria</taxon>
        <taxon>Moraxellales</taxon>
        <taxon>Moraxellaceae</taxon>
        <taxon>Acinetobacter</taxon>
    </lineage>
</organism>
<dbReference type="AlphaFoldDB" id="A0AA42SNJ6"/>
<dbReference type="RefSeq" id="WP_279670856.1">
    <property type="nucleotide sequence ID" value="NZ_JAOCBE010000001.1"/>
</dbReference>
<sequence length="96" mass="10663">MKFKTNAVVTGAKAYNNSVDGVLHNFTKIYVMTEFGDSGFGAATVEYKWGTSDNCKKIQDLSFPLECEIQMELVTNGNKQMTIVHDVLPVNKSQPK</sequence>